<dbReference type="Proteomes" id="UP000006352">
    <property type="component" value="Unassembled WGS sequence"/>
</dbReference>
<proteinExistence type="predicted"/>
<dbReference type="PANTHER" id="PTHR21301:SF10">
    <property type="entry name" value="REVERSE TRANSCRIPTASE DOMAIN-CONTAINING PROTEIN"/>
    <property type="match status" value="1"/>
</dbReference>
<organism evidence="2 3">
    <name type="scientific">Fibroporia radiculosa</name>
    <dbReference type="NCBI Taxonomy" id="599839"/>
    <lineage>
        <taxon>Eukaryota</taxon>
        <taxon>Fungi</taxon>
        <taxon>Dikarya</taxon>
        <taxon>Basidiomycota</taxon>
        <taxon>Agaricomycotina</taxon>
        <taxon>Agaricomycetes</taxon>
        <taxon>Polyporales</taxon>
        <taxon>Fibroporiaceae</taxon>
        <taxon>Fibroporia</taxon>
    </lineage>
</organism>
<feature type="compositionally biased region" description="Acidic residues" evidence="1">
    <location>
        <begin position="644"/>
        <end position="655"/>
    </location>
</feature>
<dbReference type="SUPFAM" id="SSF56672">
    <property type="entry name" value="DNA/RNA polymerases"/>
    <property type="match status" value="1"/>
</dbReference>
<dbReference type="HOGENOM" id="CLU_019523_0_0_1"/>
<dbReference type="PANTHER" id="PTHR21301">
    <property type="entry name" value="REVERSE TRANSCRIPTASE"/>
    <property type="match status" value="1"/>
</dbReference>
<protein>
    <recommendedName>
        <fullName evidence="4">Reverse transcriptase domain-containing protein</fullName>
    </recommendedName>
</protein>
<gene>
    <name evidence="2" type="ORF">FIBRA_08946</name>
</gene>
<accession>J4ICM3</accession>
<evidence type="ECO:0000313" key="3">
    <source>
        <dbReference type="Proteomes" id="UP000006352"/>
    </source>
</evidence>
<dbReference type="OrthoDB" id="3212410at2759"/>
<feature type="compositionally biased region" description="Basic and acidic residues" evidence="1">
    <location>
        <begin position="667"/>
        <end position="679"/>
    </location>
</feature>
<evidence type="ECO:0000313" key="2">
    <source>
        <dbReference type="EMBL" id="CCM06661.1"/>
    </source>
</evidence>
<evidence type="ECO:0000256" key="1">
    <source>
        <dbReference type="SAM" id="MobiDB-lite"/>
    </source>
</evidence>
<dbReference type="EMBL" id="HE797437">
    <property type="protein sequence ID" value="CCM06661.1"/>
    <property type="molecule type" value="Genomic_DNA"/>
</dbReference>
<dbReference type="GeneID" id="24101561"/>
<feature type="region of interest" description="Disordered" evidence="1">
    <location>
        <begin position="633"/>
        <end position="703"/>
    </location>
</feature>
<name>J4ICM3_9APHY</name>
<dbReference type="InterPro" id="IPR043502">
    <property type="entry name" value="DNA/RNA_pol_sf"/>
</dbReference>
<dbReference type="InParanoid" id="J4ICM3"/>
<dbReference type="RefSeq" id="XP_012185944.1">
    <property type="nucleotide sequence ID" value="XM_012330554.1"/>
</dbReference>
<keyword evidence="3" id="KW-1185">Reference proteome</keyword>
<dbReference type="STRING" id="599839.J4ICM3"/>
<reference evidence="2 3" key="1">
    <citation type="journal article" date="2012" name="Appl. Environ. Microbiol.">
        <title>Short-read sequencing for genomic analysis of the brown rot fungus Fibroporia radiculosa.</title>
        <authorList>
            <person name="Tang J.D."/>
            <person name="Perkins A.D."/>
            <person name="Sonstegard T.S."/>
            <person name="Schroeder S.G."/>
            <person name="Burgess S.C."/>
            <person name="Diehl S.V."/>
        </authorList>
    </citation>
    <scope>NUCLEOTIDE SEQUENCE [LARGE SCALE GENOMIC DNA]</scope>
    <source>
        <strain evidence="2 3">TFFH 294</strain>
    </source>
</reference>
<sequence length="792" mass="89747">MHISAGMKFMLYKPPDESAIKSAYEDFKDRLRWRLIFDVKEANSNKDEESREEYDPDYEVPHTRKRAQKTYDYIECGLSAGDAYVAQYCGDIVPQIKARASNSGLVWLDTVRKYLHDNGLIVLATDKNLGSCVVTRTWFIEHTQLLLSDTTSYREISDAERQMILEKTHTEVGKAAAFASDVLRHDQLARFLRSKIPEDSRVESVVPGFYGIPKIHKFPVKMRPIVPCHSCAQGPAAKYVSKQLKALIESRPFVCKGTKQLAQRLSELVLDKASYSKYWLVTGDVVAFYPNIPLSYAIRLVTKMWQAHPAGGLNQSADQQHLFIMCMQLAMRRLITEFGGKTYEQIRGIAMGVACSPDIANLFGAWFEEHALLDGDGHWRDPRIVFYNRYIDDCFSIVRANSAADAVMILESAIHFEGCTIEWDASDLSVAFLDMSITIDPEGWVDWKPYRKARNHLERIPWASHHPNDVKKGTFLGEMSRLAVLCSRPSYYREALENLYDLYIARGYPGPLLRSWISHYRQTRWNSRFETPVARQENASVFVLKSSYNPVWEKFDAQGLGKVIVGTWEQELRDMHVLYSRIWGSTAAVAYEAVRTGTNTSQLMHQALLSQFGYGRVLNRAGRDSERAEVERLLVSGGSSPDPDPMDVDREEGEVQESTSQSGHYGDQGRRTPDDDRWGLRPQSPAPDPGPSSEESPGGGAQEAGQVALALLSNESHGCMVYTGRMSRGAPIEFLQVPDVLKLGYHRKRWIVSRKRGVNLGDRVNKWRKDDIKFADPDDVFRLADLGDDTQQ</sequence>
<evidence type="ECO:0008006" key="4">
    <source>
        <dbReference type="Google" id="ProtNLM"/>
    </source>
</evidence>
<dbReference type="AlphaFoldDB" id="J4ICM3"/>